<evidence type="ECO:0000313" key="3">
    <source>
        <dbReference type="Proteomes" id="UP000587527"/>
    </source>
</evidence>
<gene>
    <name evidence="2" type="ORF">F4553_000273</name>
</gene>
<reference evidence="2 3" key="1">
    <citation type="submission" date="2020-08" db="EMBL/GenBank/DDBJ databases">
        <title>Sequencing the genomes of 1000 actinobacteria strains.</title>
        <authorList>
            <person name="Klenk H.-P."/>
        </authorList>
    </citation>
    <scope>NUCLEOTIDE SEQUENCE [LARGE SCALE GENOMIC DNA]</scope>
    <source>
        <strain evidence="2 3">DSM 45362</strain>
    </source>
</reference>
<evidence type="ECO:0000313" key="2">
    <source>
        <dbReference type="EMBL" id="MBB5866894.1"/>
    </source>
</evidence>
<keyword evidence="3" id="KW-1185">Reference proteome</keyword>
<dbReference type="Proteomes" id="UP000587527">
    <property type="component" value="Unassembled WGS sequence"/>
</dbReference>
<comment type="caution">
    <text evidence="2">The sequence shown here is derived from an EMBL/GenBank/DDBJ whole genome shotgun (WGS) entry which is preliminary data.</text>
</comment>
<dbReference type="AlphaFoldDB" id="A0A841BF20"/>
<keyword evidence="1" id="KW-0812">Transmembrane</keyword>
<dbReference type="RefSeq" id="WP_184831042.1">
    <property type="nucleotide sequence ID" value="NZ_JACHMN010000001.1"/>
</dbReference>
<dbReference type="EMBL" id="JACHMN010000001">
    <property type="protein sequence ID" value="MBB5866894.1"/>
    <property type="molecule type" value="Genomic_DNA"/>
</dbReference>
<accession>A0A841BF20</accession>
<feature type="transmembrane region" description="Helical" evidence="1">
    <location>
        <begin position="42"/>
        <end position="62"/>
    </location>
</feature>
<keyword evidence="1" id="KW-1133">Transmembrane helix</keyword>
<organism evidence="2 3">
    <name type="scientific">Allocatelliglobosispora scoriae</name>
    <dbReference type="NCBI Taxonomy" id="643052"/>
    <lineage>
        <taxon>Bacteria</taxon>
        <taxon>Bacillati</taxon>
        <taxon>Actinomycetota</taxon>
        <taxon>Actinomycetes</taxon>
        <taxon>Micromonosporales</taxon>
        <taxon>Micromonosporaceae</taxon>
        <taxon>Allocatelliglobosispora</taxon>
    </lineage>
</organism>
<keyword evidence="1" id="KW-0472">Membrane</keyword>
<protein>
    <submittedName>
        <fullName evidence="2">Multisubunit Na+/H+ antiporter MnhC subunit</fullName>
    </submittedName>
</protein>
<sequence length="79" mass="7787">MAAIGYLLAGAGDRIGVGLLSDALAPDSTGSVDGAAQGLQQAMMLAVPVAFAVAAFGMILAARFVKADRAAMLAPEPAL</sequence>
<proteinExistence type="predicted"/>
<name>A0A841BF20_9ACTN</name>
<evidence type="ECO:0000256" key="1">
    <source>
        <dbReference type="SAM" id="Phobius"/>
    </source>
</evidence>